<accession>A0A6I6A7N1</accession>
<dbReference type="PANTHER" id="PTHR36220">
    <property type="entry name" value="UNNAMED PRODUCT"/>
    <property type="match status" value="1"/>
</dbReference>
<keyword evidence="2" id="KW-1185">Reference proteome</keyword>
<dbReference type="Proteomes" id="UP000427281">
    <property type="component" value="Chromosome"/>
</dbReference>
<dbReference type="AlphaFoldDB" id="A0A6I6A7N1"/>
<protein>
    <submittedName>
        <fullName evidence="1">Uncharacterized protein</fullName>
    </submittedName>
</protein>
<dbReference type="KEGG" id="gim:F1728_05305"/>
<dbReference type="EMBL" id="CP043930">
    <property type="protein sequence ID" value="QGQ22143.1"/>
    <property type="molecule type" value="Genomic_DNA"/>
</dbReference>
<evidence type="ECO:0000313" key="1">
    <source>
        <dbReference type="EMBL" id="QGQ22143.1"/>
    </source>
</evidence>
<dbReference type="SMART" id="SM00191">
    <property type="entry name" value="Int_alpha"/>
    <property type="match status" value="4"/>
</dbReference>
<dbReference type="InterPro" id="IPR013517">
    <property type="entry name" value="FG-GAP"/>
</dbReference>
<gene>
    <name evidence="1" type="ORF">F1728_05305</name>
</gene>
<reference evidence="1 2" key="1">
    <citation type="submission" date="2019-09" db="EMBL/GenBank/DDBJ databases">
        <title>Gimesia benthica sp. nov., a novel bacterium isolated from deep-sea water of the Northwest Indian Ocean.</title>
        <authorList>
            <person name="Dai X."/>
        </authorList>
    </citation>
    <scope>NUCLEOTIDE SEQUENCE [LARGE SCALE GENOMIC DNA]</scope>
    <source>
        <strain evidence="1 2">E7</strain>
    </source>
</reference>
<name>A0A6I6A7N1_9PLAN</name>
<sequence length="734" mass="76287">MLLTNWLANVTSRLRKRPVFRSRDRRALRQRWQTARSNQISTTEVLEDRTLLTVFSRGELLSGPGSGTPYTADFDGSAVAVDGNWMVVGAPGADAGSTNNPGGNYVDSGAVYLYRRFDNGTPHNLNDDTWAYQQTLLNPGNGDPIGDQFGASVDIDGDKLIVGATFSGHTAYPGAAFVYQLDDNGTPSLLDDSWNMVRALTRTVVPSFNQDFFGNSVAISGNTAVVGAQFDGQGGYQTGTVYVFDSELDDWSGTVHETKIKANSPSYDARLGGAVDISADGNTIIAGASTYNGGYGAAYWFERNEGANPGVADDTWSEIKSVTGTQSGARYGYSVAIDTDYAVVGVPYFNAYGVGDSGFVAVYSAANNWNAYINLTANNNGFYDIGYQDHFGSAVAVSGDIVVVGSPENDYSYPDAGSVYIFDVSNSSNAERVYASHNSGSGSFGTAVSVSGSTIVGGAPNHAHNYAFEGAAFVYEKVLSPNSYGSFTVDGDFILNAFTSNVSISYDSGTGLITITDPDNILQAPVGSTLVDVHTISFPASTIPAGRSIIINGSSGDNYLNVDTSLAASGINVIYNGGGGAGFDSLGLTGSATDVEYRYDSASDGGVRLNGSGTDFITYTGLEPVASTITATNVTLNYVGGAETITVTSAGAGLTNVISTLGETTTFSNPTASLTINTEVGGGSGADTVNIQGVGGGFSANLIVNAGTDDAVNFQTAATNVEQATWTSMPAVSI</sequence>
<dbReference type="RefSeq" id="WP_155363236.1">
    <property type="nucleotide sequence ID" value="NZ_CP043930.1"/>
</dbReference>
<dbReference type="InterPro" id="IPR013519">
    <property type="entry name" value="Int_alpha_beta-p"/>
</dbReference>
<dbReference type="PROSITE" id="PS51470">
    <property type="entry name" value="FG_GAP"/>
    <property type="match status" value="1"/>
</dbReference>
<dbReference type="Pfam" id="PF14312">
    <property type="entry name" value="FG-GAP_2"/>
    <property type="match status" value="3"/>
</dbReference>
<evidence type="ECO:0000313" key="2">
    <source>
        <dbReference type="Proteomes" id="UP000427281"/>
    </source>
</evidence>
<dbReference type="PANTHER" id="PTHR36220:SF1">
    <property type="entry name" value="GAMMA TUBULIN COMPLEX COMPONENT C-TERMINAL DOMAIN-CONTAINING PROTEIN"/>
    <property type="match status" value="1"/>
</dbReference>
<organism evidence="1 2">
    <name type="scientific">Gimesia benthica</name>
    <dbReference type="NCBI Taxonomy" id="2608982"/>
    <lineage>
        <taxon>Bacteria</taxon>
        <taxon>Pseudomonadati</taxon>
        <taxon>Planctomycetota</taxon>
        <taxon>Planctomycetia</taxon>
        <taxon>Planctomycetales</taxon>
        <taxon>Planctomycetaceae</taxon>
        <taxon>Gimesia</taxon>
    </lineage>
</organism>
<proteinExistence type="predicted"/>